<dbReference type="STRING" id="559515.M4BKA7"/>
<reference evidence="2" key="1">
    <citation type="journal article" date="2010" name="Science">
        <title>Signatures of adaptation to obligate biotrophy in the Hyaloperonospora arabidopsidis genome.</title>
        <authorList>
            <person name="Baxter L."/>
            <person name="Tripathy S."/>
            <person name="Ishaque N."/>
            <person name="Boot N."/>
            <person name="Cabral A."/>
            <person name="Kemen E."/>
            <person name="Thines M."/>
            <person name="Ah-Fong A."/>
            <person name="Anderson R."/>
            <person name="Badejoko W."/>
            <person name="Bittner-Eddy P."/>
            <person name="Boore J.L."/>
            <person name="Chibucos M.C."/>
            <person name="Coates M."/>
            <person name="Dehal P."/>
            <person name="Delehaunty K."/>
            <person name="Dong S."/>
            <person name="Downton P."/>
            <person name="Dumas B."/>
            <person name="Fabro G."/>
            <person name="Fronick C."/>
            <person name="Fuerstenberg S.I."/>
            <person name="Fulton L."/>
            <person name="Gaulin E."/>
            <person name="Govers F."/>
            <person name="Hughes L."/>
            <person name="Humphray S."/>
            <person name="Jiang R.H."/>
            <person name="Judelson H."/>
            <person name="Kamoun S."/>
            <person name="Kyung K."/>
            <person name="Meijer H."/>
            <person name="Minx P."/>
            <person name="Morris P."/>
            <person name="Nelson J."/>
            <person name="Phuntumart V."/>
            <person name="Qutob D."/>
            <person name="Rehmany A."/>
            <person name="Rougon-Cardoso A."/>
            <person name="Ryden P."/>
            <person name="Torto-Alalibo T."/>
            <person name="Studholme D."/>
            <person name="Wang Y."/>
            <person name="Win J."/>
            <person name="Wood J."/>
            <person name="Clifton S.W."/>
            <person name="Rogers J."/>
            <person name="Van den Ackerveken G."/>
            <person name="Jones J.D."/>
            <person name="McDowell J.M."/>
            <person name="Beynon J."/>
            <person name="Tyler B.M."/>
        </authorList>
    </citation>
    <scope>NUCLEOTIDE SEQUENCE [LARGE SCALE GENOMIC DNA]</scope>
    <source>
        <strain evidence="2">Emoy2</strain>
    </source>
</reference>
<protein>
    <submittedName>
        <fullName evidence="1">Uncharacterized protein</fullName>
    </submittedName>
</protein>
<name>M4BKA7_HYAAE</name>
<dbReference type="VEuPathDB" id="FungiDB:HpaG806840"/>
<dbReference type="eggNOG" id="ENOG502RGHJ">
    <property type="taxonomic scope" value="Eukaryota"/>
</dbReference>
<dbReference type="EnsemblProtists" id="HpaT806840">
    <property type="protein sequence ID" value="HpaP806840"/>
    <property type="gene ID" value="HpaG806840"/>
</dbReference>
<keyword evidence="2" id="KW-1185">Reference proteome</keyword>
<proteinExistence type="predicted"/>
<dbReference type="AlphaFoldDB" id="M4BKA7"/>
<accession>M4BKA7</accession>
<reference evidence="1" key="2">
    <citation type="submission" date="2015-06" db="UniProtKB">
        <authorList>
            <consortium name="EnsemblProtists"/>
        </authorList>
    </citation>
    <scope>IDENTIFICATION</scope>
    <source>
        <strain evidence="1">Emoy2</strain>
    </source>
</reference>
<dbReference type="EMBL" id="JH598349">
    <property type="status" value="NOT_ANNOTATED_CDS"/>
    <property type="molecule type" value="Genomic_DNA"/>
</dbReference>
<organism evidence="1 2">
    <name type="scientific">Hyaloperonospora arabidopsidis (strain Emoy2)</name>
    <name type="common">Downy mildew agent</name>
    <name type="synonym">Peronospora arabidopsidis</name>
    <dbReference type="NCBI Taxonomy" id="559515"/>
    <lineage>
        <taxon>Eukaryota</taxon>
        <taxon>Sar</taxon>
        <taxon>Stramenopiles</taxon>
        <taxon>Oomycota</taxon>
        <taxon>Peronosporomycetes</taxon>
        <taxon>Peronosporales</taxon>
        <taxon>Peronosporaceae</taxon>
        <taxon>Hyaloperonospora</taxon>
    </lineage>
</organism>
<sequence>MEHSQESSDGDLYLFDDDYNVFLSAVAQQQCMVVQPAKRSADARLGDSTQGRLVNKDCNRVQGHERLMKDYIAENPTYNAIDLRRRFCMSRPLFLRIMDTVQQVDGYFAQKPDATGQMGFLVLQKCTSAMRQLAYGSCQIGWMRTFAWWRVLVANACVACSSNCASFWRAFSAPAECARRATSISGY</sequence>
<evidence type="ECO:0000313" key="1">
    <source>
        <dbReference type="EnsemblProtists" id="HpaP806840"/>
    </source>
</evidence>
<evidence type="ECO:0000313" key="2">
    <source>
        <dbReference type="Proteomes" id="UP000011713"/>
    </source>
</evidence>
<dbReference type="InParanoid" id="M4BKA7"/>
<dbReference type="Proteomes" id="UP000011713">
    <property type="component" value="Unassembled WGS sequence"/>
</dbReference>
<dbReference type="HOGENOM" id="CLU_1463932_0_0_1"/>
<dbReference type="PANTHER" id="PTHR47150:SF5">
    <property type="entry name" value="OS07G0546750 PROTEIN"/>
    <property type="match status" value="1"/>
</dbReference>
<dbReference type="PANTHER" id="PTHR47150">
    <property type="entry name" value="OS12G0169200 PROTEIN"/>
    <property type="match status" value="1"/>
</dbReference>